<dbReference type="Proteomes" id="UP001595847">
    <property type="component" value="Unassembled WGS sequence"/>
</dbReference>
<protein>
    <submittedName>
        <fullName evidence="1">Acyl-CoA carboxylase epsilon subunit</fullName>
    </submittedName>
</protein>
<keyword evidence="2" id="KW-1185">Reference proteome</keyword>
<accession>A0ABV8FM12</accession>
<dbReference type="EMBL" id="JBHSBH010000005">
    <property type="protein sequence ID" value="MFC3995906.1"/>
    <property type="molecule type" value="Genomic_DNA"/>
</dbReference>
<gene>
    <name evidence="1" type="ORF">ACFOVU_08275</name>
</gene>
<organism evidence="1 2">
    <name type="scientific">Nocardiopsis sediminis</name>
    <dbReference type="NCBI Taxonomy" id="1778267"/>
    <lineage>
        <taxon>Bacteria</taxon>
        <taxon>Bacillati</taxon>
        <taxon>Actinomycetota</taxon>
        <taxon>Actinomycetes</taxon>
        <taxon>Streptosporangiales</taxon>
        <taxon>Nocardiopsidaceae</taxon>
        <taxon>Nocardiopsis</taxon>
    </lineage>
</organism>
<evidence type="ECO:0000313" key="2">
    <source>
        <dbReference type="Proteomes" id="UP001595847"/>
    </source>
</evidence>
<dbReference type="Pfam" id="PF13822">
    <property type="entry name" value="ACC_epsilon"/>
    <property type="match status" value="1"/>
</dbReference>
<evidence type="ECO:0000313" key="1">
    <source>
        <dbReference type="EMBL" id="MFC3995906.1"/>
    </source>
</evidence>
<name>A0ABV8FM12_9ACTN</name>
<reference evidence="2" key="1">
    <citation type="journal article" date="2019" name="Int. J. Syst. Evol. Microbiol.">
        <title>The Global Catalogue of Microorganisms (GCM) 10K type strain sequencing project: providing services to taxonomists for standard genome sequencing and annotation.</title>
        <authorList>
            <consortium name="The Broad Institute Genomics Platform"/>
            <consortium name="The Broad Institute Genome Sequencing Center for Infectious Disease"/>
            <person name="Wu L."/>
            <person name="Ma J."/>
        </authorList>
    </citation>
    <scope>NUCLEOTIDE SEQUENCE [LARGE SCALE GENOMIC DNA]</scope>
    <source>
        <strain evidence="2">TBRC 1826</strain>
    </source>
</reference>
<proteinExistence type="predicted"/>
<sequence length="96" mass="9819">MPTARAAEGTAIDMTQQMQAAAPEAAPEALSLFEVRHGSPGPAELAAAVVVLASVLRPQAGADDDAGSAALRAPWTRSATYRPPGSWRVPAAVRAD</sequence>
<dbReference type="InterPro" id="IPR032716">
    <property type="entry name" value="ACC_epsilon"/>
</dbReference>
<comment type="caution">
    <text evidence="1">The sequence shown here is derived from an EMBL/GenBank/DDBJ whole genome shotgun (WGS) entry which is preliminary data.</text>
</comment>